<dbReference type="Gene3D" id="1.10.620.20">
    <property type="entry name" value="Ribonucleotide Reductase, subunit A"/>
    <property type="match status" value="1"/>
</dbReference>
<comment type="caution">
    <text evidence="2">The sequence shown here is derived from an EMBL/GenBank/DDBJ whole genome shotgun (WGS) entry which is preliminary data.</text>
</comment>
<evidence type="ECO:0000259" key="1">
    <source>
        <dbReference type="SMART" id="SM00746"/>
    </source>
</evidence>
<dbReference type="SUPFAM" id="SSF47240">
    <property type="entry name" value="Ferritin-like"/>
    <property type="match status" value="1"/>
</dbReference>
<dbReference type="PANTHER" id="PTHR30388">
    <property type="entry name" value="ALDEHYDE OXIDOREDUCTASE MOLYBDENUM COFACTOR ASSEMBLY PROTEIN"/>
    <property type="match status" value="1"/>
</dbReference>
<dbReference type="InterPro" id="IPR012348">
    <property type="entry name" value="RNR-like"/>
</dbReference>
<dbReference type="InterPro" id="IPR011017">
    <property type="entry name" value="TRASH_dom"/>
</dbReference>
<dbReference type="Pfam" id="PF04945">
    <property type="entry name" value="YHS"/>
    <property type="match status" value="1"/>
</dbReference>
<evidence type="ECO:0000313" key="2">
    <source>
        <dbReference type="EMBL" id="RTZ77440.1"/>
    </source>
</evidence>
<dbReference type="InterPro" id="IPR007029">
    <property type="entry name" value="YHS_dom"/>
</dbReference>
<dbReference type="AlphaFoldDB" id="A0A432G1V6"/>
<name>A0A432G1V6_9DELT</name>
<dbReference type="SMART" id="SM00746">
    <property type="entry name" value="TRASH"/>
    <property type="match status" value="1"/>
</dbReference>
<sequence>MFYFFAPFLITIMTEVFFRDYLKLSKKRVPFATAVVVKHDIPISGKSGDKAIILNDGSLLGWIGGGCTNSIVIEEGLSALNSGKSKLIVIDPENKSDNGPGEKHFQMTCHSGGSLSVYVEPVFPRPLIVVMGNSPVAISLLKMSSELGYETLWTVTPEKENETLEVDRIQKTFDLKNINLSSPCFIIVCTQGENDWEALESAMKTSVNYVAFVGSRRKTETLKKELSENGVSPDRLGKMVNPAGLDLKARTPSEIALSILAEIVQLLRDDNTLDNQVVSESEEKAIDPVCGMKVDTELTKITFQFKSQDYHFCCNGCKTKFKNNPELFLIAS</sequence>
<organism evidence="2 3">
    <name type="scientific">SAR324 cluster bacterium</name>
    <dbReference type="NCBI Taxonomy" id="2024889"/>
    <lineage>
        <taxon>Bacteria</taxon>
        <taxon>Deltaproteobacteria</taxon>
        <taxon>SAR324 cluster</taxon>
    </lineage>
</organism>
<feature type="domain" description="TRASH" evidence="1">
    <location>
        <begin position="287"/>
        <end position="325"/>
    </location>
</feature>
<dbReference type="Pfam" id="PF13478">
    <property type="entry name" value="XdhC_C"/>
    <property type="match status" value="1"/>
</dbReference>
<proteinExistence type="predicted"/>
<dbReference type="InterPro" id="IPR009078">
    <property type="entry name" value="Ferritin-like_SF"/>
</dbReference>
<dbReference type="GO" id="GO:0016491">
    <property type="term" value="F:oxidoreductase activity"/>
    <property type="evidence" value="ECO:0007669"/>
    <property type="project" value="InterPro"/>
</dbReference>
<gene>
    <name evidence="2" type="ORF">DSY97_09870</name>
</gene>
<dbReference type="InterPro" id="IPR052698">
    <property type="entry name" value="MoCofactor_Util/Proc"/>
</dbReference>
<protein>
    <recommendedName>
        <fullName evidence="1">TRASH domain-containing protein</fullName>
    </recommendedName>
</protein>
<dbReference type="Proteomes" id="UP000286801">
    <property type="component" value="Unassembled WGS sequence"/>
</dbReference>
<accession>A0A432G1V6</accession>
<dbReference type="Gene3D" id="3.40.50.720">
    <property type="entry name" value="NAD(P)-binding Rossmann-like Domain"/>
    <property type="match status" value="1"/>
</dbReference>
<dbReference type="PANTHER" id="PTHR30388:SF6">
    <property type="entry name" value="XANTHINE DEHYDROGENASE SUBUNIT A-RELATED"/>
    <property type="match status" value="1"/>
</dbReference>
<dbReference type="InterPro" id="IPR027051">
    <property type="entry name" value="XdhC_Rossmann_dom"/>
</dbReference>
<reference evidence="2 3" key="1">
    <citation type="submission" date="2018-06" db="EMBL/GenBank/DDBJ databases">
        <title>Combined omics and stable isotope probing to characterize newly discovered Mariana Back-Arc vent microbial communities.</title>
        <authorList>
            <person name="Trembath-Reichert E."/>
            <person name="Huber J.A."/>
        </authorList>
    </citation>
    <scope>NUCLEOTIDE SEQUENCE [LARGE SCALE GENOMIC DNA]</scope>
    <source>
        <strain evidence="2">MAG 63_1</strain>
    </source>
</reference>
<dbReference type="EMBL" id="QNZL01000263">
    <property type="protein sequence ID" value="RTZ77440.1"/>
    <property type="molecule type" value="Genomic_DNA"/>
</dbReference>
<dbReference type="Pfam" id="PF02625">
    <property type="entry name" value="XdhC_CoxI"/>
    <property type="match status" value="1"/>
</dbReference>
<evidence type="ECO:0000313" key="3">
    <source>
        <dbReference type="Proteomes" id="UP000286801"/>
    </source>
</evidence>
<dbReference type="InterPro" id="IPR003777">
    <property type="entry name" value="XdhC_CoxI"/>
</dbReference>